<feature type="domain" description="Bacterial Ig-like" evidence="2">
    <location>
        <begin position="762"/>
        <end position="838"/>
    </location>
</feature>
<feature type="domain" description="Bacterial Ig-like" evidence="2">
    <location>
        <begin position="389"/>
        <end position="463"/>
    </location>
</feature>
<feature type="domain" description="Bacterial Ig-like" evidence="2">
    <location>
        <begin position="6771"/>
        <end position="6858"/>
    </location>
</feature>
<proteinExistence type="predicted"/>
<feature type="domain" description="Bacterial Ig-like" evidence="2">
    <location>
        <begin position="2440"/>
        <end position="2525"/>
    </location>
</feature>
<accession>A0A290S1B5</accession>
<feature type="domain" description="Bacterial Ig-like" evidence="2">
    <location>
        <begin position="2817"/>
        <end position="2895"/>
    </location>
</feature>
<dbReference type="KEGG" id="part:PARC_a1049"/>
<dbReference type="Gene3D" id="2.60.40.10">
    <property type="entry name" value="Immunoglobulins"/>
    <property type="match status" value="70"/>
</dbReference>
<dbReference type="InterPro" id="IPR044016">
    <property type="entry name" value="Big_13"/>
</dbReference>
<sequence length="7102" mass="712408">MEANQLVVIDIQGSAGVVLDDGSIRALNVGDIITVGDLVVTAIKSSLQIDVQGETLSIPANQKVKITPDLLAKEARDSSETTVFDESLDEAIASLDLGTEQDSSTAANSDVTDFLDALEGDGDILDNLEATAAGGGNAAGADGGSSFVQLTRISESVDPSSVTFDSSFDQSATEAFNLRDTSDGIVPDATSASISLNELGVTNSSQPTITGTSENLIGETVNVTVTDVDGNSQVVSVVIGPDGTFEITLPTPVADGPVTVVVEATDPVGNPINDTISIEIDTTPPLIAIDPVADSASQTVTVTGTVSGLNTGDNVSVTLTDSAGTVQTIVTQVDALGNWVVTTTSPLSEGEFNVSAVAIDAAGNQAVDQALANVDLTAPVITVNVTDETNNATPPLVGTTNGVPEGTQVTITVTDSAGQIQTLTAVTQADGSWSVEVGTPLPEGDFTVDAQVSDSVGNLALASDSGVVDLTAPTVQINNINDTQDTTPTITGNAQDVPAGSIISVVITDFNGQTQTLLTQTNADGDWSIDVTTPLAEGQFEVDASVSDAAGNQAQANNQGVVDLTNPDITVTAIADTNDTTPTFVGRVEDAPAGSVITVLVTDINGSVQTLTTLLNEDGTWSVDANEILPGGEFTATASVTDPAGNEATAQTNGEITFAPISIQIDAIANTNDTTPFLSGNTGNVPAGTTITLTITASDGSTFTLLAVTQADGSWTAQVTTPLPEGDFTVVAAVIDDSGNEAQASAVGNVDLTVSINFIIDTNDTTPTISGSTQDVEPGALVTVTFTGSDGVAETVEVVTGADGSWSVEASNELVEGQFSVVATVTDAAGNTASASETGEIDLTDPAITINPIEDTNDVTPSVSGNVIDVPAGTEVTLVITDSEGNEQTLTTTTNTDGTYTADIIADLSEGDFTVTASVSDTAGNSSTATVTGTVDLTAPSVTINNIADTNDTTPTLTGSTQGLASGSEVTLTVTDSLGAEQQLVTTISADGTWSIEVPTALSEGDFTVTANVSDNAGNAAQDSQLGSVDTTPPLVAINDFADSNDTTPTFSGTTSDVAPGSLVSVLVTDANGESQTLTAVVSEDGTWQVGATQAVAEGDFTITATVTDAAGNEASDTGTGTIDLSAPIIAINTIPDSADTTPTISGSVQNVPAGTTVTLILTDAGGNTQTITTQTLADGSWTADAINELVEGDFSVNAIVSDEAGNQSETSAQGTIDNTAPTITIDALADSNDTTPTISGTATGEPEGTVVTITVTDEAGNPQIITTEVLADGTFTVDVPNELSEGEFTVEVSVTDTAGNETTATTTGEVDTLAPVITIDALADSNDTTPTISGTATGEPEGTVVTITVTDEAGNPQIITTEVQADGTFSVDVPNELSEGEFTVEVSVTDTSGNETTATTTGEVDTAAPTVTIDPIGDTNDTTPTISGTATGEPEGTLVTITVTDEAGNPQIITTEVQADGTFSVDVPNELSEGEFTVEVSVTDTAGNETTATTTGEVDTTAPTVIIDPVGDTNDTTPTISGTVTGEPEGTVVTITVTDEAGNPQTITTEVQADGTFSVDVPNELSEGEFTVEVSVTDTAGNETTVTTTGEVDTAAPTVIIDPVGDTNNTTPTISGTATSEPEGTVVTITVTDEAGNSQIITTEVQADGTFSADVPNELSEGEFTVEVSVTDTAGNETTATTTGEVDTTAPIVTINALGDTSDTTPIISGTVSGEPAGSTVTLTVTDANGELQTITAQVIADGSWTAEVSAALAEGSYSVDASISDSAGNEGTASASGTIDTSALTITIDIIGETNDQTPQINGDTFNAQVGSQVGVQITDSAGAIITLTTVVDENGLWSVTPPANLAEGTILISATVTDIGGGTANAELDAVIDITPPTIQVNELETSNDTTPVISGNTTDVASGTVINLTVTDSQGVVRTFSTTTDADGNWSVELSQELASGDYSVEAEVSDAAGNSASTTATGNIDTSGPSLTVDFDTLTNDSTPTISGTSDADVGTSITVVITDGNGVEQTLTTTVDTNGNWEVTPQADLNEGDNTIEVSVSDEAGNTTTVTDTITLDTQAPILTIQNVGDVSDLTPELQGTSNEIGGTVTLTITDSQGAEQTFTTTVESDGHWNIEIPGALAQGDFSVVASITDAAGNDTMANSSGNVDTITPVITVDALGLGNDSTPVVSGTSTEPEGTVVNIVITDSNGDETPITATVDANGNWQAISPELPEGSYSVQASITDAAGNTDSAVQSGTIDSLAPTLVLDTVGATNDSTPTISGSTNAPAGTVISISVSDGTTTETFTATVQADGSWSADVPNALSDGELTIEASVSDNAGNTTTLSETATLNTTAPSISINALVDTNDTTPTINGTSDAADGTTISLTFEDSAGNITTVDTTVTGGVWSVDVPSVLAEGEYTVTAEVDDGLGNIGSATETGEIDLTAPSLVITNNGVGNDTTPTIAGTSDAVQGSEITIVVTDSSGTPQTISATVLANGTWSIPVPVALAEGAYTISASVEDAAGNDTTATGAGEVDTTAPTLVLTSPGSSNDVTPIFSGTSDAVEGTVINFTVVDDLGSSQTFTTTVDADGNFSVEVTTALAEGPYTITANISDVAGNSTDITGNGTIDTSAPSVSVNAPLLTNDSTPTVTGTSDAPNSTITVTFTDAANATQSIDVQTDANGNWSATPTGTLAEGNYSVSASITDAADNTGTGTDSGEVDITPPDLAFTPTFLLGSLVLLNGTSDLPAGSEITITEQLVGGGVGLSYTTTTDANGNWSLTGIDISLLNLGSVIATATDAAGNTRTISSDDFDNTPPTLTVDVAAQSDSNTPIISGTSDAGQGAQVTIVVTDSAGNPQTITALVDANGNWSATPATPLSEGETTIEVSVRDSVGNETTLSDTSTIDTQAPTLTIQSVGDISDLTPELQGTSNEIGGTVTLTITDSAGAVQTIDTIVDSDGHWVIEVSNALAQGDFTVVASITDAAGNESTANSSGNVDTVTPIVTVDALGLGNDSTPVVSGTSTEPEGTVINIIITDSNGDEHPITATVDANGDWQATSPELPDGSYTVQASITDDAGNTGGATQTGTLDTLAPTLTLDTVGATNDSTPTISGTSNAPAGTVINISVSDGTTTETFTATVQADGSWSADVPTALADGELTIEASVSDNAGNTTTLSETATLNTTAPSININALVDTNDTTPTINGTSDAADGTTISLTFEDRAGNITTVDTTVTGGVWSVDAPSVLAEGEYTVTAEVDDGLGNIGSATETGEIDLTGPSLVITDNGVGNDTTPTIAGTSDAPQGSEVTIVVTDSNGAAQTINATVLANGTWSIPVPVALAEGAYTVSASVEDVAGNEATATGAGEVDTIAPTLVLTSPGSSNDINPTFSGTSDAVEGTVINFTVVDDQGNTQTFATTVDADGNFSIEVPTELAEGPYSIEASISDVAGNSTGITGNGTIDTTAPSVSVNAPLLTNDSTPTVTGTSDAPNSTITVTFTDAANATQSIDVQTDANGNWSATPTGTLAEGDYSVSASITDAAGNTGTGTDSGEVDVTPPALAFTPTFELGLLVTLSGTSDLPAGSEITITEQLVNGGIGATYTTTTDADGNWSLVGLDVSLLDVGSVIATATDAAGNTRTISSDDFDNTPPTLTVEVDAQSDSNTPIISGTSDAGEGAQVTIVVTDSAGNPQTITALVDANGDWSATPTTPLSEGESTIEVSVRDSVGNETTVSDTTTIDTQAPTLTIQNVGDVSDLTPELQGTSNEIGGTVTLTITDSGGINQTLSTVVGSDGHWAIEVSTALAQGDFSVVASITDAAGNESTANSSGNVDTVTPIVTVDALGLGNDSTPVISGTSTEPEGTVVNIVITDSNGDEHPITATVDANGDWQATSLELPDGSYNVQASITDDAGNTGGATQTGSLDTLAPTLTLDTVGATNNSTPTISGTSNAPAGTVITINVTDADNTETFTATVQADGSWSADVPNALTDGPLTIEASVSDSAGNTTTLSENATLNTTAPSISINALVDTNDTTPEIRGTSDAADGTTISLTFEDSAGNITTVDTTVTGGVWSVDAPTDLAEGEYTVTAEVDDGLGNIGTATETGEIDLTGPSLVITNNGVGNDTTPTIAGTSDAPQGSEVTIVVTDSSGAAQTMSATVLANGTWSIPVPIALAEGAYTISASVEDVAGNDTTATGAGEIDTTAPTLVLTSPGSSNDITPTLSGTSDAVEGTVINFTVMDDQGNTQTFTTTVDADGNFSVEVPTALAEGPYTITANISDVAGNSTDITGNGTIDTTAPSVSVDAPVLTNDSTPTVAGTSDAPNSTITVTFTDAANATQSIDVQTDTNGNWSATPTGTLAEGNYNVSASITDAAGNTGTGTDTGEVDITPPDLAFTPTFLLGSLVLLNGTSDLPAGSEITITEQLVGGGVGVSYTTTTDANGNWSLTGIDISLLNLGSVIATATDAAGNTRTISSDDFDNTPPTLTVDVAAQSDSNTPIISGTSDAGEGAQVTIVVTDSAGNPQTITALVDADGNWSATPTTPLSEGESTIEVSVRDSVGNETTASDTTTIDTQAPTLTIQNVGDVNDLTPTLQGTSNEIGGTVTLIVTDSDGVVQTITTTVESDGHWDIEIPSALAQGDFTVSASITDAAGNDTTASSSGNVDTITPVVTVDALGLGNDSTPVVSGTSTEPEGTVVNIVITDSNGDEHPITATVDANGDWQATSPELPDGSYTVQASITDDAGNTGGAVQSGTLDTLAPTLTLDTVGATNDSTPAISGSSNAPAGTVINISVSDGTTTETFTATVQADGSWSADVSNALSDGELTIEASVSDSAGNTTTLSENATLNTTAPSISINALVDTNDTTPTINGTSDAADDTTISLTFEDSAGNITTVDTTVTGGVWSVDAPTDLAEGEYTVTAEADDGLGNIGSATETGQIDLTGPSLVITDNGVGNDTTPTIAGTSDAPQGSEVTIVVTDSSGAAQTMSATVLANGTWSIPVPVALAEGAYTISASVSDVAGNDTTATGAGEIDTTAPTLILTNPGSSNDITPTLSGTSDAVEGTVINFTVVDDQGNTQTFTSTVDADGNFSIEVPTALAEGPYTITANISDVAGNSTDITGSGTIDTAAPSITVDAPVLTNDSTPTVTGTSDAPNSTITVTFTDAANAVQTIDVQTDASGNWSVTPSGDLAEGNYNVSASITDAAGNTGTGKDTGEVDITAPDLEIIPSFLLGNLVSLSGDSDLPGGSVITITEYLVGGVVGATYTATTNPDGTWGLANITVPLLNLAYVTASATDAAGNVRTVNTLDFDNVAPELTVSVDALSNDSTPVISGTTDMGQGTVINITVTDSEGESQAFTATVQAGGDWSVAVPAELAQGQYTVVAEVRDSVGNLTTQQAQGEIDSVDPTLIVNEVNATIDTTPTISGTSNEIGADVSIIIGGQTLTATVGTDGNWQVDVPVALVDGDYTAQVSITDDANNTSSTTIDLTIDTQVPVVALNNITVFNTDTPIISGTSTEPQNTVVDIAITDSNNDTHILTAIVDASGDWQVTAPSLPDGNYDVEVSITDDAGNTGSDTGSSFVDTQAPSITINALGTINNSTPTISGTSNEPENTSITVTVTDGDSTEAYTAVVGAGGAWSVNITDALTDGEVIVSATIVDTAGNSASANATATLNTNAPTININTIVDTNDQTPAISGTSSAADNTEITVVITDVNNVSHTVTTSVVGGIWGVDATSILPEGEFTVSASVTEGGLTSNATGSGVIDLTAPALNITPLVTLNDTTPTISGTTTAPQGALVIILITDSLGAEQTVNATVGANGTWSVAASAELSEGTYTISASTTDTAGNPVNTTTTGVIDITAPVVTISDIVGSTDLTPGISGSVTGANVGDAVAVVFTDAQGNEHTVNTTVQTGGIWSVEASSSLSQGDYSVEAFVTDSAGNTGDATDTATIDTIAPEISINQSSLILTQDSTPLITGTSNEENTNVIVTFTDSAGVSHQMTVQTDANGDWQAAADNILADGVYSVSVTISDAAGNTSTDSKTGGEVDTVGPELTIVPSFLLGQLLSLSGTSDLGEGKTVTVTLELAGDLLDLTYDVTTDANGDWRLVGLAVNVIGLSVVEASATDEAGNATTITTADVDASTPLLNAVVDFVNGQGDLPIISGTTDQAPGTEVLIRVVDSENVVQELTAIVQADNTWAVQVPQSLAEGVFTVTANVLSEVGITATELLTRVVDTISPTLILDVIGTTSDSSPIIQGTSDLINGTVKIQLDDGSIVETTVNAAGEFTLQLDALSEGQHVANVSITDDAGNVVNDTLVFVVDSLVPVVSILPLSISNTDILEISGSSSEEPGTDIDVTVVDSNGNETVFNTLLDGDGNWSLETSSLSDGIYTVFASITDAAGNTGQSVTEQVTIDTLPPELGVEVIGVLNTLTPTITGNSDEDAGSSITVNITDSSGAVQTVTATVLGDGTWSVIAPLLPEGEITVEAISTDDAGNIAKATQTGTISTTLPGLLINQIVDTSDTTPTITGTTDVLAGDVQVVITDSSGTTTTYNTQAIAGVWTLTPSVPLAEGAFTVSATVENLGLTSSTSLGGIIDLTPPTIEIDQLAVTNNPLPTIEGKSDAPAGTNVSVVITDVNNDSQTLTAQVGVDGTWSVTATTALSEGSFSATASISDTAGNSASDTMGSSTDYTAPTVVIDPILVGQDTTPTVTGSVIGSFAGALVIVMFTDSAGATHNVQTNVDPDEMWSVTSTEVLSEGNYSVDVSIVDGAGNIGAQSSSSIIDSGIGINSGLELTADNTPKITGIAGANEDITVSFIDESGTILTKDTKTSESGVWSVSPDTDLADGAYTVTAVATDASGNTTSSGSVSGLIIDTTPIGFEVDYYGTTLGLGLLLPSVEGTTEPFTKVYVVGASLLGVNLLGLDLDVLESNGNYFFSNLYGQWGGGLGLANINIGGGEQYYFFTVDEAGNYLIKDTKNNDVTVDFFDNGSGSASGDTIPESFSEESALGDTTPNEVSINNVLSTETIDLGNLSGLSAPEQTVQMSSAEPLNIDDVIISEDAEQLIALNTLVEDEGSAIAYTPAQSGGSIDAAAPAVDVQNQSEEMIKHLIESSNNQTDI</sequence>
<dbReference type="OrthoDB" id="8481600at2"/>
<feature type="domain" description="Bacterial Ig-like" evidence="2">
    <location>
        <begin position="6230"/>
        <end position="6304"/>
    </location>
</feature>
<organism evidence="3 4">
    <name type="scientific">Pseudoalteromonas arctica A 37-1-2</name>
    <dbReference type="NCBI Taxonomy" id="1117313"/>
    <lineage>
        <taxon>Bacteria</taxon>
        <taxon>Pseudomonadati</taxon>
        <taxon>Pseudomonadota</taxon>
        <taxon>Gammaproteobacteria</taxon>
        <taxon>Alteromonadales</taxon>
        <taxon>Pseudoalteromonadaceae</taxon>
        <taxon>Pseudoalteromonas</taxon>
    </lineage>
</organism>
<feature type="domain" description="Bacterial Ig-like" evidence="2">
    <location>
        <begin position="2353"/>
        <end position="2426"/>
    </location>
</feature>
<feature type="domain" description="Bacterial Ig-like" evidence="2">
    <location>
        <begin position="3921"/>
        <end position="3995"/>
    </location>
</feature>
<feature type="region of interest" description="Disordered" evidence="1">
    <location>
        <begin position="6974"/>
        <end position="6998"/>
    </location>
</feature>
<reference evidence="3 4" key="1">
    <citation type="journal article" date="2012" name="J. Bacteriol.">
        <title>Genome sequences of type strains of seven species of the marine bacterium Pseudoalteromonas.</title>
        <authorList>
            <person name="Xie B.B."/>
            <person name="Shu Y.L."/>
            <person name="Qin Q.L."/>
            <person name="Rong J.C."/>
            <person name="Zhang X.Y."/>
            <person name="Chen X.L."/>
            <person name="Shi M."/>
            <person name="He H.L."/>
            <person name="Zhou B.C."/>
            <person name="Zhang Y.Z."/>
        </authorList>
    </citation>
    <scope>NUCLEOTIDE SEQUENCE [LARGE SCALE GENOMIC DNA]</scope>
    <source>
        <strain evidence="3 4">A 37-1-2</strain>
    </source>
</reference>
<feature type="domain" description="Bacterial Ig-like" evidence="2">
    <location>
        <begin position="5951"/>
        <end position="6032"/>
    </location>
</feature>
<feature type="domain" description="Bacterial Ig-like" evidence="2">
    <location>
        <begin position="4662"/>
        <end position="4741"/>
    </location>
</feature>
<feature type="domain" description="Bacterial Ig-like" evidence="2">
    <location>
        <begin position="2079"/>
        <end position="2156"/>
    </location>
</feature>
<feature type="region of interest" description="Disordered" evidence="1">
    <location>
        <begin position="1603"/>
        <end position="1622"/>
    </location>
</feature>
<dbReference type="NCBIfam" id="NF033510">
    <property type="entry name" value="Ca_tandemer"/>
    <property type="match status" value="66"/>
</dbReference>
<feature type="domain" description="Bacterial Ig-like" evidence="2">
    <location>
        <begin position="4200"/>
        <end position="4280"/>
    </location>
</feature>
<feature type="domain" description="Bacterial Ig-like" evidence="2">
    <location>
        <begin position="4015"/>
        <end position="4089"/>
    </location>
</feature>
<feature type="domain" description="Bacterial Ig-like" evidence="2">
    <location>
        <begin position="1796"/>
        <end position="1876"/>
    </location>
</feature>
<feature type="domain" description="Bacterial Ig-like" evidence="2">
    <location>
        <begin position="1608"/>
        <end position="1689"/>
    </location>
</feature>
<evidence type="ECO:0000259" key="2">
    <source>
        <dbReference type="Pfam" id="PF19077"/>
    </source>
</evidence>
<feature type="domain" description="Bacterial Ig-like" evidence="2">
    <location>
        <begin position="3370"/>
        <end position="3449"/>
    </location>
</feature>
<dbReference type="EMBL" id="CP011025">
    <property type="protein sequence ID" value="ATC85709.1"/>
    <property type="molecule type" value="Genomic_DNA"/>
</dbReference>
<feature type="domain" description="Bacterial Ig-like" evidence="2">
    <location>
        <begin position="5764"/>
        <end position="5842"/>
    </location>
</feature>
<feature type="domain" description="Bacterial Ig-like" evidence="2">
    <location>
        <begin position="3000"/>
        <end position="3079"/>
    </location>
</feature>
<feature type="domain" description="Bacterial Ig-like" evidence="2">
    <location>
        <begin position="1420"/>
        <end position="1501"/>
    </location>
</feature>
<feature type="domain" description="Bacterial Ig-like" evidence="2">
    <location>
        <begin position="1327"/>
        <end position="1407"/>
    </location>
</feature>
<feature type="domain" description="Bacterial Ig-like" evidence="2">
    <location>
        <begin position="4752"/>
        <end position="4826"/>
    </location>
</feature>
<feature type="domain" description="Bacterial Ig-like" evidence="2">
    <location>
        <begin position="2259"/>
        <end position="2334"/>
    </location>
</feature>
<feature type="domain" description="Bacterial Ig-like" evidence="2">
    <location>
        <begin position="3272"/>
        <end position="3356"/>
    </location>
</feature>
<feature type="domain" description="Bacterial Ig-like" evidence="2">
    <location>
        <begin position="5123"/>
        <end position="5196"/>
    </location>
</feature>
<feature type="domain" description="Bacterial Ig-like" evidence="2">
    <location>
        <begin position="5304"/>
        <end position="5387"/>
    </location>
</feature>
<feature type="domain" description="Bacterial Ig-like" evidence="2">
    <location>
        <begin position="1980"/>
        <end position="2064"/>
    </location>
</feature>
<gene>
    <name evidence="3" type="ORF">PARC_a1049</name>
</gene>
<feature type="domain" description="Bacterial Ig-like" evidence="2">
    <location>
        <begin position="1140"/>
        <end position="1218"/>
    </location>
</feature>
<feature type="domain" description="Bacterial Ig-like" evidence="2">
    <location>
        <begin position="6330"/>
        <end position="6398"/>
    </location>
</feature>
<feature type="domain" description="Bacterial Ig-like" evidence="2">
    <location>
        <begin position="2169"/>
        <end position="2247"/>
    </location>
</feature>
<name>A0A290S1B5_9GAMM</name>
<feature type="domain" description="Bacterial Ig-like" evidence="2">
    <location>
        <begin position="577"/>
        <end position="652"/>
    </location>
</feature>
<feature type="domain" description="Bacterial Ig-like" evidence="2">
    <location>
        <begin position="5579"/>
        <end position="5654"/>
    </location>
</feature>
<feature type="domain" description="Bacterial Ig-like" evidence="2">
    <location>
        <begin position="4102"/>
        <end position="4187"/>
    </location>
</feature>
<feature type="domain" description="Bacterial Ig-like" evidence="2">
    <location>
        <begin position="1514"/>
        <end position="1595"/>
    </location>
</feature>
<dbReference type="Pfam" id="PF19077">
    <property type="entry name" value="Big_13"/>
    <property type="match status" value="62"/>
</dbReference>
<feature type="domain" description="Bacterial Ig-like" evidence="2">
    <location>
        <begin position="2538"/>
        <end position="2618"/>
    </location>
</feature>
<feature type="domain" description="Bacterial Ig-like" evidence="2">
    <location>
        <begin position="2910"/>
        <end position="2987"/>
    </location>
</feature>
<feature type="region of interest" description="Disordered" evidence="1">
    <location>
        <begin position="1411"/>
        <end position="1434"/>
    </location>
</feature>
<feature type="domain" description="Bacterial Ig-like" evidence="2">
    <location>
        <begin position="3184"/>
        <end position="3257"/>
    </location>
</feature>
<feature type="domain" description="Bacterial Ig-like" evidence="2">
    <location>
        <begin position="3741"/>
        <end position="3818"/>
    </location>
</feature>
<feature type="domain" description="Bacterial Ig-like" evidence="2">
    <location>
        <begin position="3642"/>
        <end position="3726"/>
    </location>
</feature>
<feature type="domain" description="Bacterial Ig-like" evidence="2">
    <location>
        <begin position="4479"/>
        <end position="4557"/>
    </location>
</feature>
<feature type="domain" description="Bacterial Ig-like" evidence="2">
    <location>
        <begin position="671"/>
        <end position="746"/>
    </location>
</feature>
<feature type="domain" description="Bacterial Ig-like" evidence="2">
    <location>
        <begin position="4292"/>
        <end position="4366"/>
    </location>
</feature>
<feature type="domain" description="Bacterial Ig-like" evidence="2">
    <location>
        <begin position="2630"/>
        <end position="2703"/>
    </location>
</feature>
<feature type="domain" description="Bacterial Ig-like" evidence="2">
    <location>
        <begin position="3831"/>
        <end position="3905"/>
    </location>
</feature>
<feature type="domain" description="Bacterial Ig-like" evidence="2">
    <location>
        <begin position="1890"/>
        <end position="1971"/>
    </location>
</feature>
<feature type="domain" description="Bacterial Ig-like" evidence="2">
    <location>
        <begin position="1045"/>
        <end position="1124"/>
    </location>
</feature>
<evidence type="ECO:0000313" key="4">
    <source>
        <dbReference type="Proteomes" id="UP000016505"/>
    </source>
</evidence>
<dbReference type="Proteomes" id="UP000016505">
    <property type="component" value="Chromosome I"/>
</dbReference>
<feature type="domain" description="Bacterial Ig-like" evidence="2">
    <location>
        <begin position="4846"/>
        <end position="4919"/>
    </location>
</feature>
<feature type="domain" description="Bacterial Ig-like" evidence="2">
    <location>
        <begin position="3090"/>
        <end position="3165"/>
    </location>
</feature>
<feature type="domain" description="Bacterial Ig-like" evidence="2">
    <location>
        <begin position="6592"/>
        <end position="6666"/>
    </location>
</feature>
<feature type="domain" description="Bacterial Ig-like" evidence="2">
    <location>
        <begin position="3461"/>
        <end position="3534"/>
    </location>
</feature>
<feature type="compositionally biased region" description="Polar residues" evidence="1">
    <location>
        <begin position="1420"/>
        <end position="1431"/>
    </location>
</feature>
<dbReference type="InterPro" id="IPR013783">
    <property type="entry name" value="Ig-like_fold"/>
</dbReference>
<feature type="domain" description="Bacterial Ig-like" evidence="2">
    <location>
        <begin position="5868"/>
        <end position="5937"/>
    </location>
</feature>
<feature type="domain" description="Bacterial Ig-like" evidence="2">
    <location>
        <begin position="5032"/>
        <end position="5111"/>
    </location>
</feature>
<evidence type="ECO:0000256" key="1">
    <source>
        <dbReference type="SAM" id="MobiDB-lite"/>
    </source>
</evidence>
<feature type="domain" description="Bacterial Ig-like" evidence="2">
    <location>
        <begin position="5399"/>
        <end position="5475"/>
    </location>
</feature>
<feature type="domain" description="Bacterial Ig-like" evidence="2">
    <location>
        <begin position="1233"/>
        <end position="1313"/>
    </location>
</feature>
<feature type="domain" description="Bacterial Ig-like" evidence="2">
    <location>
        <begin position="5486"/>
        <end position="5567"/>
    </location>
</feature>
<feature type="domain" description="Bacterial Ig-like" evidence="2">
    <location>
        <begin position="198"/>
        <end position="282"/>
    </location>
</feature>
<evidence type="ECO:0000313" key="3">
    <source>
        <dbReference type="EMBL" id="ATC85709.1"/>
    </source>
</evidence>
<dbReference type="RefSeq" id="WP_096058049.1">
    <property type="nucleotide sequence ID" value="NZ_CP011025.1"/>
</dbReference>
<feature type="domain" description="Bacterial Ig-like" evidence="2">
    <location>
        <begin position="481"/>
        <end position="559"/>
    </location>
</feature>
<feature type="domain" description="Bacterial Ig-like" evidence="2">
    <location>
        <begin position="4934"/>
        <end position="5018"/>
    </location>
</feature>
<feature type="domain" description="Bacterial Ig-like" evidence="2">
    <location>
        <begin position="856"/>
        <end position="936"/>
    </location>
</feature>
<feature type="domain" description="Bacterial Ig-like" evidence="2">
    <location>
        <begin position="1702"/>
        <end position="1783"/>
    </location>
</feature>
<feature type="domain" description="Bacterial Ig-like" evidence="2">
    <location>
        <begin position="950"/>
        <end position="1026"/>
    </location>
</feature>
<feature type="domain" description="Bacterial Ig-like" evidence="2">
    <location>
        <begin position="6687"/>
        <end position="6766"/>
    </location>
</feature>
<feature type="compositionally biased region" description="Polar residues" evidence="1">
    <location>
        <begin position="1607"/>
        <end position="1622"/>
    </location>
</feature>
<feature type="domain" description="Bacterial Ig-like" evidence="2">
    <location>
        <begin position="4571"/>
        <end position="4649"/>
    </location>
</feature>
<protein>
    <recommendedName>
        <fullName evidence="2">Bacterial Ig-like domain-containing protein</fullName>
    </recommendedName>
</protein>